<evidence type="ECO:0008006" key="3">
    <source>
        <dbReference type="Google" id="ProtNLM"/>
    </source>
</evidence>
<reference evidence="1 2" key="1">
    <citation type="submission" date="2019-09" db="EMBL/GenBank/DDBJ databases">
        <authorList>
            <person name="Chen X.-Y."/>
        </authorList>
    </citation>
    <scope>NUCLEOTIDE SEQUENCE [LARGE SCALE GENOMIC DNA]</scope>
    <source>
        <strain evidence="1 2">NY5</strain>
    </source>
</reference>
<name>A0A5B0WY84_9GAMM</name>
<dbReference type="Proteomes" id="UP000323708">
    <property type="component" value="Unassembled WGS sequence"/>
</dbReference>
<comment type="caution">
    <text evidence="1">The sequence shown here is derived from an EMBL/GenBank/DDBJ whole genome shotgun (WGS) entry which is preliminary data.</text>
</comment>
<dbReference type="RefSeq" id="WP_149611426.1">
    <property type="nucleotide sequence ID" value="NZ_VTUX01000004.1"/>
</dbReference>
<evidence type="ECO:0000313" key="2">
    <source>
        <dbReference type="Proteomes" id="UP000323708"/>
    </source>
</evidence>
<gene>
    <name evidence="1" type="ORF">F0M18_10745</name>
</gene>
<evidence type="ECO:0000313" key="1">
    <source>
        <dbReference type="EMBL" id="KAA1191990.1"/>
    </source>
</evidence>
<protein>
    <recommendedName>
        <fullName evidence="3">N-acetyltransferase domain-containing protein</fullName>
    </recommendedName>
</protein>
<dbReference type="EMBL" id="VTUX01000004">
    <property type="protein sequence ID" value="KAA1191990.1"/>
    <property type="molecule type" value="Genomic_DNA"/>
</dbReference>
<proteinExistence type="predicted"/>
<accession>A0A5B0WY84</accession>
<keyword evidence="2" id="KW-1185">Reference proteome</keyword>
<dbReference type="AlphaFoldDB" id="A0A5B0WY84"/>
<organism evidence="1 2">
    <name type="scientific">Pseudohalioglobus sediminis</name>
    <dbReference type="NCBI Taxonomy" id="2606449"/>
    <lineage>
        <taxon>Bacteria</taxon>
        <taxon>Pseudomonadati</taxon>
        <taxon>Pseudomonadota</taxon>
        <taxon>Gammaproteobacteria</taxon>
        <taxon>Cellvibrionales</taxon>
        <taxon>Halieaceae</taxon>
        <taxon>Pseudohalioglobus</taxon>
    </lineage>
</organism>
<sequence length="207" mass="23849">MIERWGWLRGSYYYLMRALGKYCGLVVCHLFARPILLPDSGTDLGPGREIRILTKEQLLAFSDDPALQMDKAFIETADSRGDACCGVLEEGRLVAYVWRTFVATAHGDELFVDFNEKCRYGYKSLTLPAYRGQRLQILISEYTDKYLTRGRQFHIFFVETHNFPSIVAVKKEDAVVVGHAGYWKLFGRYFCFRSTGAARYGFRFFVP</sequence>